<keyword evidence="2" id="KW-1133">Transmembrane helix</keyword>
<feature type="region of interest" description="Disordered" evidence="1">
    <location>
        <begin position="1"/>
        <end position="25"/>
    </location>
</feature>
<comment type="caution">
    <text evidence="3">The sequence shown here is derived from an EMBL/GenBank/DDBJ whole genome shotgun (WGS) entry which is preliminary data.</text>
</comment>
<evidence type="ECO:0000313" key="4">
    <source>
        <dbReference type="Proteomes" id="UP000585905"/>
    </source>
</evidence>
<feature type="transmembrane region" description="Helical" evidence="2">
    <location>
        <begin position="35"/>
        <end position="54"/>
    </location>
</feature>
<dbReference type="EMBL" id="JACGWX010000002">
    <property type="protein sequence ID" value="MBA8847763.1"/>
    <property type="molecule type" value="Genomic_DNA"/>
</dbReference>
<gene>
    <name evidence="3" type="ORF">FHX53_001348</name>
</gene>
<reference evidence="3 4" key="1">
    <citation type="submission" date="2020-07" db="EMBL/GenBank/DDBJ databases">
        <title>Sequencing the genomes of 1000 actinobacteria strains.</title>
        <authorList>
            <person name="Klenk H.-P."/>
        </authorList>
    </citation>
    <scope>NUCLEOTIDE SEQUENCE [LARGE SCALE GENOMIC DNA]</scope>
    <source>
        <strain evidence="3 4">DSM 19663</strain>
    </source>
</reference>
<evidence type="ECO:0000256" key="1">
    <source>
        <dbReference type="SAM" id="MobiDB-lite"/>
    </source>
</evidence>
<dbReference type="AlphaFoldDB" id="A0A839E9A3"/>
<dbReference type="RefSeq" id="WP_246335506.1">
    <property type="nucleotide sequence ID" value="NZ_BAAAOV010000005.1"/>
</dbReference>
<proteinExistence type="predicted"/>
<dbReference type="Proteomes" id="UP000585905">
    <property type="component" value="Unassembled WGS sequence"/>
</dbReference>
<keyword evidence="4" id="KW-1185">Reference proteome</keyword>
<sequence length="231" mass="24491">MSDDASRADARPDHDGATRYPAPARAPRPFSVMQSTLLSALVATVIGGLAYQLGLGDTSFDRPGQVVLLFVDLAPVLWFAAAPIIVHSLRWRAIDQRFRWLLIAAVAASAVAIATRILVVGENVLGTMFDPFTLAFVAWIAASLQWTRTRVKRLAAGTDRGITIVGMALGFGVAALGLALGTLRLVLVGPEVLPGAVPEASSGSPMTALLIAATFAMIAGLFWLTDRTRNR</sequence>
<evidence type="ECO:0000313" key="3">
    <source>
        <dbReference type="EMBL" id="MBA8847763.1"/>
    </source>
</evidence>
<keyword evidence="2" id="KW-0472">Membrane</keyword>
<protein>
    <submittedName>
        <fullName evidence="3">Uncharacterized protein</fullName>
    </submittedName>
</protein>
<feature type="transmembrane region" description="Helical" evidence="2">
    <location>
        <begin position="206"/>
        <end position="225"/>
    </location>
</feature>
<feature type="transmembrane region" description="Helical" evidence="2">
    <location>
        <begin position="162"/>
        <end position="186"/>
    </location>
</feature>
<evidence type="ECO:0000256" key="2">
    <source>
        <dbReference type="SAM" id="Phobius"/>
    </source>
</evidence>
<name>A0A839E9A3_9MICO</name>
<organism evidence="3 4">
    <name type="scientific">Microcella alkalica</name>
    <dbReference type="NCBI Taxonomy" id="355930"/>
    <lineage>
        <taxon>Bacteria</taxon>
        <taxon>Bacillati</taxon>
        <taxon>Actinomycetota</taxon>
        <taxon>Actinomycetes</taxon>
        <taxon>Micrococcales</taxon>
        <taxon>Microbacteriaceae</taxon>
        <taxon>Microcella</taxon>
    </lineage>
</organism>
<feature type="compositionally biased region" description="Basic and acidic residues" evidence="1">
    <location>
        <begin position="1"/>
        <end position="17"/>
    </location>
</feature>
<feature type="transmembrane region" description="Helical" evidence="2">
    <location>
        <begin position="124"/>
        <end position="142"/>
    </location>
</feature>
<keyword evidence="2" id="KW-0812">Transmembrane</keyword>
<feature type="transmembrane region" description="Helical" evidence="2">
    <location>
        <begin position="98"/>
        <end position="118"/>
    </location>
</feature>
<accession>A0A839E9A3</accession>
<feature type="transmembrane region" description="Helical" evidence="2">
    <location>
        <begin position="66"/>
        <end position="86"/>
    </location>
</feature>